<sequence length="73" mass="7889">MAILEPWTCRSVGVVTELPDDLLLCLVAVGEWCLEDLSDGATQSAMLIEAPRAESADTDLTKLLTVEVEVDQV</sequence>
<comment type="caution">
    <text evidence="1">The sequence shown here is derived from an EMBL/GenBank/DDBJ whole genome shotgun (WGS) entry which is preliminary data.</text>
</comment>
<protein>
    <submittedName>
        <fullName evidence="1">Uncharacterized protein</fullName>
    </submittedName>
</protein>
<reference evidence="1 2" key="1">
    <citation type="submission" date="2019-02" db="EMBL/GenBank/DDBJ databases">
        <title>Kribbella capetownensis sp. nov. and Kribbella speibonae sp. nov., isolated from soil.</title>
        <authorList>
            <person name="Curtis S.M."/>
            <person name="Norton I."/>
            <person name="Everest G.J."/>
            <person name="Meyers P.R."/>
        </authorList>
    </citation>
    <scope>NUCLEOTIDE SEQUENCE [LARGE SCALE GENOMIC DNA]</scope>
    <source>
        <strain evidence="1 2">YM55</strain>
    </source>
</reference>
<dbReference type="Proteomes" id="UP000294225">
    <property type="component" value="Unassembled WGS sequence"/>
</dbReference>
<dbReference type="EMBL" id="SJKC01000009">
    <property type="protein sequence ID" value="TCC29674.1"/>
    <property type="molecule type" value="Genomic_DNA"/>
</dbReference>
<gene>
    <name evidence="1" type="ORF">E0H92_42440</name>
</gene>
<proteinExistence type="predicted"/>
<evidence type="ECO:0000313" key="2">
    <source>
        <dbReference type="Proteomes" id="UP000294225"/>
    </source>
</evidence>
<evidence type="ECO:0000313" key="1">
    <source>
        <dbReference type="EMBL" id="TCC29674.1"/>
    </source>
</evidence>
<dbReference type="RefSeq" id="WP_131500277.1">
    <property type="nucleotide sequence ID" value="NZ_SJKC01000009.1"/>
</dbReference>
<name>A0A4R0ICL8_9ACTN</name>
<organism evidence="1 2">
    <name type="scientific">Kribbella speibonae</name>
    <dbReference type="NCBI Taxonomy" id="1572660"/>
    <lineage>
        <taxon>Bacteria</taxon>
        <taxon>Bacillati</taxon>
        <taxon>Actinomycetota</taxon>
        <taxon>Actinomycetes</taxon>
        <taxon>Propionibacteriales</taxon>
        <taxon>Kribbellaceae</taxon>
        <taxon>Kribbella</taxon>
    </lineage>
</organism>
<accession>A0A4R0ICL8</accession>
<dbReference type="AlphaFoldDB" id="A0A4R0ICL8"/>